<sequence length="41" mass="4426">MAAPRVGRSGVGNRPIPLHMHNPCQDFSKAVALHPSDNFSL</sequence>
<dbReference type="PATRIC" id="fig|742159.3.peg.5435"/>
<name>D4XG56_9BURK</name>
<dbReference type="AlphaFoldDB" id="D4XG56"/>
<dbReference type="Proteomes" id="UP000004510">
    <property type="component" value="Unassembled WGS sequence"/>
</dbReference>
<reference evidence="2" key="1">
    <citation type="submission" date="2010-03" db="EMBL/GenBank/DDBJ databases">
        <title>Complete sequence of Mobiluncus curtisii ATCC 43063.</title>
        <authorList>
            <person name="Muzny D."/>
            <person name="Qin X."/>
            <person name="Deng J."/>
            <person name="Jiang H."/>
            <person name="Liu Y."/>
            <person name="Qu J."/>
            <person name="Song X.-Z."/>
            <person name="Zhang L."/>
            <person name="Thornton R."/>
            <person name="Coyle M."/>
            <person name="Francisco L."/>
            <person name="Jackson L."/>
            <person name="Javaid M."/>
            <person name="Korchina V."/>
            <person name="Kovar C."/>
            <person name="Mata R."/>
            <person name="Mathew T."/>
            <person name="Ngo R."/>
            <person name="Nguyen L."/>
            <person name="Nguyen N."/>
            <person name="Okwuonu G."/>
            <person name="Ongeri F."/>
            <person name="Pham C."/>
            <person name="Simmons D."/>
            <person name="Wilczek-Boney K."/>
            <person name="Hale W."/>
            <person name="Jakkamsetti A."/>
            <person name="Pham P."/>
            <person name="Ruth R."/>
            <person name="San Lucas F."/>
            <person name="Warren J."/>
            <person name="Zhang J."/>
            <person name="Zhao Z."/>
            <person name="Zhou C."/>
            <person name="Zhu D."/>
            <person name="Lee S."/>
            <person name="Bess C."/>
            <person name="Blankenburg K."/>
            <person name="Forbes L."/>
            <person name="Fu Q."/>
            <person name="Gubbala S."/>
            <person name="Hirani K."/>
            <person name="Jayaseelan J.C."/>
            <person name="Lara F."/>
            <person name="Munidasa M."/>
            <person name="Palculict T."/>
            <person name="Patil S."/>
            <person name="Pu L.-L."/>
            <person name="Saada N."/>
            <person name="Tang L."/>
            <person name="Weissenberger G."/>
            <person name="Zhu Y."/>
            <person name="Hemphill L."/>
            <person name="Shang Y."/>
            <person name="Youmans B."/>
            <person name="Ayvaz T."/>
            <person name="Ross M."/>
            <person name="Santibanez J."/>
            <person name="Aqrawi P."/>
            <person name="Gross S."/>
            <person name="Joshi V."/>
            <person name="Fowler G."/>
            <person name="Nazareth L."/>
            <person name="Reid J."/>
            <person name="Worley K."/>
            <person name="Petrosino J."/>
            <person name="Highlander S."/>
            <person name="Gibbs R."/>
            <person name="Gibbs R."/>
        </authorList>
    </citation>
    <scope>NUCLEOTIDE SEQUENCE [LARGE SCALE GENOMIC DNA]</scope>
    <source>
        <strain evidence="2">ATCC 43553</strain>
    </source>
</reference>
<proteinExistence type="predicted"/>
<evidence type="ECO:0000313" key="1">
    <source>
        <dbReference type="EMBL" id="EFF74245.1"/>
    </source>
</evidence>
<dbReference type="HOGENOM" id="CLU_3264153_0_0_4"/>
<comment type="caution">
    <text evidence="1">The sequence shown here is derived from an EMBL/GenBank/DDBJ whole genome shotgun (WGS) entry which is preliminary data.</text>
</comment>
<dbReference type="EMBL" id="ADMS01000101">
    <property type="protein sequence ID" value="EFF74245.1"/>
    <property type="molecule type" value="Genomic_DNA"/>
</dbReference>
<accession>D4XG56</accession>
<protein>
    <submittedName>
        <fullName evidence="1">Uncharacterized protein</fullName>
    </submittedName>
</protein>
<gene>
    <name evidence="1" type="ORF">HMPREF0004_4433</name>
</gene>
<organism evidence="1 2">
    <name type="scientific">Achromobacter piechaudii ATCC 43553</name>
    <dbReference type="NCBI Taxonomy" id="742159"/>
    <lineage>
        <taxon>Bacteria</taxon>
        <taxon>Pseudomonadati</taxon>
        <taxon>Pseudomonadota</taxon>
        <taxon>Betaproteobacteria</taxon>
        <taxon>Burkholderiales</taxon>
        <taxon>Alcaligenaceae</taxon>
        <taxon>Achromobacter</taxon>
    </lineage>
</organism>
<evidence type="ECO:0000313" key="2">
    <source>
        <dbReference type="Proteomes" id="UP000004510"/>
    </source>
</evidence>